<dbReference type="Gene3D" id="3.40.640.10">
    <property type="entry name" value="Type I PLP-dependent aspartate aminotransferase-like (Major domain)"/>
    <property type="match status" value="1"/>
</dbReference>
<sequence>MTAVADSPAPAPSAVPDARPCPGTPAVLGAGVPVPLAAGGTVDYANFDYAASAPCLEAVRDALDEALPLYASVHRGAGHLSQVSTAAYERARRTVAEYTGVGAGDALVFVRGTTDALNLLARCVPDGCTVVVFAAEHHANLLPWEHRGSRAGRVVRLPLPETPGEAVRAAREALRAAPEGPRLLCVTAASNVTGEIWPVRELAEAAHAEGARIAVDAAQYVPHRRFDLKATGADYVAYSGHKLYAPFGAGVLAGRSDWLRAAAPYLAGGGATGNVTEHDVRWNDLPARHEAGSPNVLGAVALAAACTTLREAGQERLHAREEALLRRLRAGLAAIPRVHDLSLWDGRHPRVGIVSFVVDGVPAGLLAAALSAEHGIGVRDGLFCAHPLTRHLLPEGHEQAVRASLGLGTTEEHVDRLVAAVARLAEHGPELEYRDDEGRLVPVVPAAPVAPAGV</sequence>
<protein>
    <submittedName>
        <fullName evidence="4">Aminotransferase class V-fold PLP-dependent enzyme</fullName>
    </submittedName>
</protein>
<dbReference type="InterPro" id="IPR000192">
    <property type="entry name" value="Aminotrans_V_dom"/>
</dbReference>
<dbReference type="Pfam" id="PF00266">
    <property type="entry name" value="Aminotran_5"/>
    <property type="match status" value="1"/>
</dbReference>
<dbReference type="PANTHER" id="PTHR43586:SF8">
    <property type="entry name" value="CYSTEINE DESULFURASE 1, CHLOROPLASTIC"/>
    <property type="match status" value="1"/>
</dbReference>
<dbReference type="Gene3D" id="3.90.1150.10">
    <property type="entry name" value="Aspartate Aminotransferase, domain 1"/>
    <property type="match status" value="1"/>
</dbReference>
<evidence type="ECO:0000256" key="2">
    <source>
        <dbReference type="ARBA" id="ARBA00022898"/>
    </source>
</evidence>
<keyword evidence="4" id="KW-0808">Transferase</keyword>
<dbReference type="SUPFAM" id="SSF53383">
    <property type="entry name" value="PLP-dependent transferases"/>
    <property type="match status" value="1"/>
</dbReference>
<dbReference type="RefSeq" id="WP_270688809.1">
    <property type="nucleotide sequence ID" value="NZ_JAQFWQ010000087.1"/>
</dbReference>
<gene>
    <name evidence="4" type="ORF">O4J56_23860</name>
</gene>
<dbReference type="Proteomes" id="UP001527866">
    <property type="component" value="Unassembled WGS sequence"/>
</dbReference>
<dbReference type="InterPro" id="IPR015422">
    <property type="entry name" value="PyrdxlP-dep_Trfase_small"/>
</dbReference>
<comment type="cofactor">
    <cofactor evidence="1">
        <name>pyridoxal 5'-phosphate</name>
        <dbReference type="ChEBI" id="CHEBI:597326"/>
    </cofactor>
</comment>
<keyword evidence="5" id="KW-1185">Reference proteome</keyword>
<reference evidence="4 5" key="1">
    <citation type="submission" date="2023-01" db="EMBL/GenBank/DDBJ databases">
        <title>Draft genome sequence of Nocardiopsis sp. RSe5-2 isolated from halophytes.</title>
        <authorList>
            <person name="Duangmal K."/>
            <person name="Chantavorakit T."/>
        </authorList>
    </citation>
    <scope>NUCLEOTIDE SEQUENCE [LARGE SCALE GENOMIC DNA]</scope>
    <source>
        <strain evidence="4 5">RSe5-2</strain>
    </source>
</reference>
<dbReference type="GO" id="GO:0008483">
    <property type="term" value="F:transaminase activity"/>
    <property type="evidence" value="ECO:0007669"/>
    <property type="project" value="UniProtKB-KW"/>
</dbReference>
<dbReference type="InterPro" id="IPR015421">
    <property type="entry name" value="PyrdxlP-dep_Trfase_major"/>
</dbReference>
<name>A0ABT4U9R6_9ACTN</name>
<keyword evidence="2" id="KW-0663">Pyridoxal phosphate</keyword>
<feature type="domain" description="Aminotransferase class V" evidence="3">
    <location>
        <begin position="46"/>
        <end position="417"/>
    </location>
</feature>
<accession>A0ABT4U9R6</accession>
<dbReference type="EMBL" id="JAQFWQ010000087">
    <property type="protein sequence ID" value="MDA2813701.1"/>
    <property type="molecule type" value="Genomic_DNA"/>
</dbReference>
<comment type="caution">
    <text evidence="4">The sequence shown here is derived from an EMBL/GenBank/DDBJ whole genome shotgun (WGS) entry which is preliminary data.</text>
</comment>
<evidence type="ECO:0000313" key="4">
    <source>
        <dbReference type="EMBL" id="MDA2813701.1"/>
    </source>
</evidence>
<evidence type="ECO:0000313" key="5">
    <source>
        <dbReference type="Proteomes" id="UP001527866"/>
    </source>
</evidence>
<organism evidence="4 5">
    <name type="scientific">Nocardiopsis endophytica</name>
    <dbReference type="NCBI Taxonomy" id="3018445"/>
    <lineage>
        <taxon>Bacteria</taxon>
        <taxon>Bacillati</taxon>
        <taxon>Actinomycetota</taxon>
        <taxon>Actinomycetes</taxon>
        <taxon>Streptosporangiales</taxon>
        <taxon>Nocardiopsidaceae</taxon>
        <taxon>Nocardiopsis</taxon>
    </lineage>
</organism>
<keyword evidence="4" id="KW-0032">Aminotransferase</keyword>
<dbReference type="InterPro" id="IPR015424">
    <property type="entry name" value="PyrdxlP-dep_Trfase"/>
</dbReference>
<evidence type="ECO:0000259" key="3">
    <source>
        <dbReference type="Pfam" id="PF00266"/>
    </source>
</evidence>
<proteinExistence type="predicted"/>
<evidence type="ECO:0000256" key="1">
    <source>
        <dbReference type="ARBA" id="ARBA00001933"/>
    </source>
</evidence>
<dbReference type="PANTHER" id="PTHR43586">
    <property type="entry name" value="CYSTEINE DESULFURASE"/>
    <property type="match status" value="1"/>
</dbReference>